<keyword evidence="7" id="KW-1185">Reference proteome</keyword>
<feature type="chain" id="PRO_5039910250" evidence="4">
    <location>
        <begin position="22"/>
        <end position="169"/>
    </location>
</feature>
<keyword evidence="2 4" id="KW-0732">Signal</keyword>
<dbReference type="Pfam" id="PF03968">
    <property type="entry name" value="LptD_N"/>
    <property type="match status" value="1"/>
</dbReference>
<feature type="signal peptide" evidence="4">
    <location>
        <begin position="1"/>
        <end position="21"/>
    </location>
</feature>
<dbReference type="GO" id="GO:0030288">
    <property type="term" value="C:outer membrane-bounded periplasmic space"/>
    <property type="evidence" value="ECO:0007669"/>
    <property type="project" value="TreeGrafter"/>
</dbReference>
<dbReference type="AlphaFoldDB" id="Q39W57"/>
<dbReference type="eggNOG" id="COG1934">
    <property type="taxonomic scope" value="Bacteria"/>
</dbReference>
<dbReference type="GO" id="GO:0017089">
    <property type="term" value="F:glycolipid transfer activity"/>
    <property type="evidence" value="ECO:0007669"/>
    <property type="project" value="TreeGrafter"/>
</dbReference>
<evidence type="ECO:0000256" key="2">
    <source>
        <dbReference type="ARBA" id="ARBA00022729"/>
    </source>
</evidence>
<dbReference type="EMBL" id="CP000148">
    <property type="protein sequence ID" value="ABB31517.1"/>
    <property type="molecule type" value="Genomic_DNA"/>
</dbReference>
<reference evidence="6 7" key="2">
    <citation type="journal article" date="2009" name="BMC Microbiol.">
        <title>The genome sequence of Geobacter metallireducens: features of metabolism, physiology and regulation common and dissimilar to Geobacter sulfurreducens.</title>
        <authorList>
            <person name="Aklujkar M."/>
            <person name="Krushkal J."/>
            <person name="DiBartolo G."/>
            <person name="Lapidus A."/>
            <person name="Land M.L."/>
            <person name="Lovley D.R."/>
        </authorList>
    </citation>
    <scope>NUCLEOTIDE SEQUENCE [LARGE SCALE GENOMIC DNA]</scope>
    <source>
        <strain evidence="7">ATCC 53774 / DSM 7210 / GS-15</strain>
    </source>
</reference>
<dbReference type="PANTHER" id="PTHR36504:SF1">
    <property type="entry name" value="LIPOPOLYSACCHARIDE EXPORT SYSTEM PROTEIN LPTA"/>
    <property type="match status" value="1"/>
</dbReference>
<dbReference type="GO" id="GO:0015920">
    <property type="term" value="P:lipopolysaccharide transport"/>
    <property type="evidence" value="ECO:0007669"/>
    <property type="project" value="InterPro"/>
</dbReference>
<organism evidence="6 7">
    <name type="scientific">Geobacter metallireducens (strain ATCC 53774 / DSM 7210 / GS-15)</name>
    <dbReference type="NCBI Taxonomy" id="269799"/>
    <lineage>
        <taxon>Bacteria</taxon>
        <taxon>Pseudomonadati</taxon>
        <taxon>Thermodesulfobacteriota</taxon>
        <taxon>Desulfuromonadia</taxon>
        <taxon>Geobacterales</taxon>
        <taxon>Geobacteraceae</taxon>
        <taxon>Geobacter</taxon>
    </lineage>
</organism>
<protein>
    <submittedName>
        <fullName evidence="6">Lipopolysaccharide ABC transporter, periplasmic protein LptA</fullName>
    </submittedName>
</protein>
<feature type="domain" description="Organic solvent tolerance-like N-terminal" evidence="5">
    <location>
        <begin position="35"/>
        <end position="140"/>
    </location>
</feature>
<reference evidence="6 7" key="1">
    <citation type="submission" date="2005-10" db="EMBL/GenBank/DDBJ databases">
        <title>Complete sequence of Geobacter metallireducens GS-15.</title>
        <authorList>
            <consortium name="US DOE Joint Genome Institute"/>
            <person name="Copeland A."/>
            <person name="Lucas S."/>
            <person name="Lapidus A."/>
            <person name="Barry K."/>
            <person name="Detter J.C."/>
            <person name="Glavina T."/>
            <person name="Hammon N."/>
            <person name="Israni S."/>
            <person name="Pitluck S."/>
            <person name="Di Bartolo G."/>
            <person name="Chain P."/>
            <person name="Schmutz J."/>
            <person name="Larimer F."/>
            <person name="Land M."/>
            <person name="Kyrpides N."/>
            <person name="Ivanova N."/>
            <person name="Richardson P."/>
        </authorList>
    </citation>
    <scope>NUCLEOTIDE SEQUENCE [LARGE SCALE GENOMIC DNA]</scope>
    <source>
        <strain evidence="7">ATCC 53774 / DSM 7210 / GS-15</strain>
    </source>
</reference>
<proteinExistence type="inferred from homology"/>
<dbReference type="HAMAP" id="MF_01914">
    <property type="entry name" value="LPS_assembly_LptA"/>
    <property type="match status" value="1"/>
</dbReference>
<evidence type="ECO:0000256" key="3">
    <source>
        <dbReference type="ARBA" id="ARBA00022764"/>
    </source>
</evidence>
<dbReference type="InterPro" id="IPR005653">
    <property type="entry name" value="OstA-like_N"/>
</dbReference>
<dbReference type="NCBIfam" id="TIGR03002">
    <property type="entry name" value="outer_YhbN_LptA"/>
    <property type="match status" value="1"/>
</dbReference>
<dbReference type="Gene3D" id="2.60.450.10">
    <property type="entry name" value="Lipopolysaccharide (LPS) transport protein A like domain"/>
    <property type="match status" value="1"/>
</dbReference>
<evidence type="ECO:0000259" key="5">
    <source>
        <dbReference type="Pfam" id="PF03968"/>
    </source>
</evidence>
<dbReference type="GO" id="GO:0009279">
    <property type="term" value="C:cell outer membrane"/>
    <property type="evidence" value="ECO:0007669"/>
    <property type="project" value="TreeGrafter"/>
</dbReference>
<dbReference type="Proteomes" id="UP000007073">
    <property type="component" value="Chromosome"/>
</dbReference>
<evidence type="ECO:0000313" key="6">
    <source>
        <dbReference type="EMBL" id="ABB31517.1"/>
    </source>
</evidence>
<dbReference type="PANTHER" id="PTHR36504">
    <property type="entry name" value="LIPOPOLYSACCHARIDE EXPORT SYSTEM PROTEIN LPTA"/>
    <property type="match status" value="1"/>
</dbReference>
<dbReference type="InterPro" id="IPR014340">
    <property type="entry name" value="LptA"/>
</dbReference>
<name>Q39W57_GEOMG</name>
<dbReference type="InterPro" id="IPR052037">
    <property type="entry name" value="LPS_export_LptA"/>
</dbReference>
<dbReference type="STRING" id="269799.Gmet_1281"/>
<dbReference type="HOGENOM" id="CLU_095993_7_1_7"/>
<evidence type="ECO:0000256" key="1">
    <source>
        <dbReference type="ARBA" id="ARBA00022448"/>
    </source>
</evidence>
<keyword evidence="3" id="KW-0574">Periplasm</keyword>
<accession>Q39W57</accession>
<keyword evidence="1" id="KW-0813">Transport</keyword>
<evidence type="ECO:0000256" key="4">
    <source>
        <dbReference type="SAM" id="SignalP"/>
    </source>
</evidence>
<dbReference type="GO" id="GO:0001530">
    <property type="term" value="F:lipopolysaccharide binding"/>
    <property type="evidence" value="ECO:0007669"/>
    <property type="project" value="InterPro"/>
</dbReference>
<evidence type="ECO:0000313" key="7">
    <source>
        <dbReference type="Proteomes" id="UP000007073"/>
    </source>
</evidence>
<gene>
    <name evidence="6" type="primary">lptA</name>
    <name evidence="6" type="ordered locus">Gmet_1281</name>
</gene>
<dbReference type="RefSeq" id="WP_004512085.1">
    <property type="nucleotide sequence ID" value="NC_007517.1"/>
</dbReference>
<sequence length="169" mass="18225">MKRMLTVLLFLVVVSLGTAHSAQLPKGGRQGQPITIKSNELSTDSRHNTATFTGKVIARQGDLTIYADKLVVHYKADGGDLDRVEASGNVRIVQGDRLATARDGVYQSAEQKIVLTGDPKVFQGENTVSGKVITYFVDEEKSIVTGGPDTRVEAVITPKEKGKDGGQQR</sequence>
<dbReference type="KEGG" id="gme:Gmet_1281"/>